<sequence>MKKILILFLLLTLPLLGQFQTFVVPISLNRYSYFIVNYDENNQPVYKVTDNSIRVGTVYVHSGIPIETYIMKMNSTYYLLLVDTNKSITKMGFDNLLGVNIHINNKDVGWYLWQLNLSRVPNEKTLMLKDLSIFQYNINKDSRYQTIFNNKFSIIIGNYIQILDEQLNK</sequence>
<organism evidence="1 2">
    <name type="scientific">Brachyspira pilosicoli WesB</name>
    <dbReference type="NCBI Taxonomy" id="1161918"/>
    <lineage>
        <taxon>Bacteria</taxon>
        <taxon>Pseudomonadati</taxon>
        <taxon>Spirochaetota</taxon>
        <taxon>Spirochaetia</taxon>
        <taxon>Brachyspirales</taxon>
        <taxon>Brachyspiraceae</taxon>
        <taxon>Brachyspira</taxon>
    </lineage>
</organism>
<dbReference type="Proteomes" id="UP000003759">
    <property type="component" value="Chromosome"/>
</dbReference>
<dbReference type="RefSeq" id="WP_014932433.1">
    <property type="nucleotide sequence ID" value="NC_018604.1"/>
</dbReference>
<dbReference type="PATRIC" id="fig|1161918.5.peg.2376"/>
<dbReference type="KEGG" id="bpw:WESB_0503"/>
<reference evidence="1 2" key="1">
    <citation type="journal article" date="2012" name="BMC Genomics">
        <title>Comparative genomics of Brachyspira pilosicoli strains: genome rearrangements, reductions and correlation of genetic compliment with phenotypic diversity.</title>
        <authorList>
            <person name="Mappley L.J."/>
            <person name="Black M.L."/>
            <person name="Abuoun M."/>
            <person name="Darby A.C."/>
            <person name="Woodward M.J."/>
            <person name="Parkhill J."/>
            <person name="Turner A.K."/>
            <person name="Bellgard M.I."/>
            <person name="La T."/>
            <person name="Phillips N.D."/>
            <person name="La Ragione R.M."/>
            <person name="Hampson D.J."/>
        </authorList>
    </citation>
    <scope>NUCLEOTIDE SEQUENCE [LARGE SCALE GENOMIC DNA]</scope>
    <source>
        <strain evidence="1">WesB</strain>
    </source>
</reference>
<dbReference type="HOGENOM" id="CLU_1575496_0_0_12"/>
<name>K0JGN4_BRAPL</name>
<evidence type="ECO:0000313" key="2">
    <source>
        <dbReference type="Proteomes" id="UP000003759"/>
    </source>
</evidence>
<protein>
    <submittedName>
        <fullName evidence="1">Unclassified</fullName>
    </submittedName>
</protein>
<dbReference type="AlphaFoldDB" id="K0JGN4"/>
<dbReference type="EMBL" id="HE793032">
    <property type="protein sequence ID" value="CCG55974.1"/>
    <property type="molecule type" value="Genomic_DNA"/>
</dbReference>
<evidence type="ECO:0000313" key="1">
    <source>
        <dbReference type="EMBL" id="CCG55974.1"/>
    </source>
</evidence>
<gene>
    <name evidence="1" type="ORF">WESB_0503</name>
</gene>
<proteinExistence type="predicted"/>
<accession>K0JGN4</accession>